<protein>
    <submittedName>
        <fullName evidence="1">Uncharacterized protein</fullName>
    </submittedName>
</protein>
<evidence type="ECO:0000313" key="1">
    <source>
        <dbReference type="EMBL" id="KAK9126193.1"/>
    </source>
</evidence>
<accession>A0AAP0J2I2</accession>
<comment type="caution">
    <text evidence="1">The sequence shown here is derived from an EMBL/GenBank/DDBJ whole genome shotgun (WGS) entry which is preliminary data.</text>
</comment>
<name>A0AAP0J2I2_9MAGN</name>
<reference evidence="1 2" key="1">
    <citation type="submission" date="2024-01" db="EMBL/GenBank/DDBJ databases">
        <title>Genome assemblies of Stephania.</title>
        <authorList>
            <person name="Yang L."/>
        </authorList>
    </citation>
    <scope>NUCLEOTIDE SEQUENCE [LARGE SCALE GENOMIC DNA]</scope>
    <source>
        <strain evidence="1">JXDWG</strain>
        <tissue evidence="1">Leaf</tissue>
    </source>
</reference>
<dbReference type="AlphaFoldDB" id="A0AAP0J2I2"/>
<organism evidence="1 2">
    <name type="scientific">Stephania cephalantha</name>
    <dbReference type="NCBI Taxonomy" id="152367"/>
    <lineage>
        <taxon>Eukaryota</taxon>
        <taxon>Viridiplantae</taxon>
        <taxon>Streptophyta</taxon>
        <taxon>Embryophyta</taxon>
        <taxon>Tracheophyta</taxon>
        <taxon>Spermatophyta</taxon>
        <taxon>Magnoliopsida</taxon>
        <taxon>Ranunculales</taxon>
        <taxon>Menispermaceae</taxon>
        <taxon>Menispermoideae</taxon>
        <taxon>Cissampelideae</taxon>
        <taxon>Stephania</taxon>
    </lineage>
</organism>
<gene>
    <name evidence="1" type="ORF">Scep_015039</name>
</gene>
<sequence>MLKLPTWCFGMQQVNARSNYVSLKRSVFKNFVVGYEGAMRDLALKFVIAPLRFVLSNLSTHSTCFS</sequence>
<keyword evidence="2" id="KW-1185">Reference proteome</keyword>
<evidence type="ECO:0000313" key="2">
    <source>
        <dbReference type="Proteomes" id="UP001419268"/>
    </source>
</evidence>
<dbReference type="EMBL" id="JBBNAG010000006">
    <property type="protein sequence ID" value="KAK9126193.1"/>
    <property type="molecule type" value="Genomic_DNA"/>
</dbReference>
<dbReference type="Proteomes" id="UP001419268">
    <property type="component" value="Unassembled WGS sequence"/>
</dbReference>
<proteinExistence type="predicted"/>